<gene>
    <name evidence="1" type="ORF">PHAECO_LOCUS4622</name>
</gene>
<keyword evidence="2" id="KW-1185">Reference proteome</keyword>
<name>A0A9N9SBU3_PHACE</name>
<dbReference type="Proteomes" id="UP001153737">
    <property type="component" value="Chromosome 15"/>
</dbReference>
<reference evidence="1" key="2">
    <citation type="submission" date="2022-10" db="EMBL/GenBank/DDBJ databases">
        <authorList>
            <consortium name="ENA_rothamsted_submissions"/>
            <consortium name="culmorum"/>
            <person name="King R."/>
        </authorList>
    </citation>
    <scope>NUCLEOTIDE SEQUENCE</scope>
</reference>
<dbReference type="EMBL" id="OU896721">
    <property type="protein sequence ID" value="CAG9817169.1"/>
    <property type="molecule type" value="Genomic_DNA"/>
</dbReference>
<reference evidence="1" key="1">
    <citation type="submission" date="2022-01" db="EMBL/GenBank/DDBJ databases">
        <authorList>
            <person name="King R."/>
        </authorList>
    </citation>
    <scope>NUCLEOTIDE SEQUENCE</scope>
</reference>
<sequence>MESLVGGRVWKRNYVLSDAANNSAKKLAPRYVLCTVAKKKSKLVYVLKNEDGTNAGVWHIQDLKLYDGSEFSSVDTDDDLPRYLSKNSIKTSLKYSQKLPKVLINWDIAFRETNKNLHFLPQIINLNDGMVILNEVNEKSFKTLNDLAQKKLQRMLFIFKKYSRCDSVFLVFDRYDIKDSIKDMERRGHHNLGIFSITGSRPVPNYRNFLKSTPNKMALIRFLSQYLMDSFKRLPGGKFLFIAGGSKDAESCFKVGHAN</sequence>
<protein>
    <submittedName>
        <fullName evidence="1">Uncharacterized protein</fullName>
    </submittedName>
</protein>
<accession>A0A9N9SBU3</accession>
<evidence type="ECO:0000313" key="2">
    <source>
        <dbReference type="Proteomes" id="UP001153737"/>
    </source>
</evidence>
<dbReference type="OrthoDB" id="6739673at2759"/>
<dbReference type="AlphaFoldDB" id="A0A9N9SBU3"/>
<proteinExistence type="predicted"/>
<organism evidence="1 2">
    <name type="scientific">Phaedon cochleariae</name>
    <name type="common">Mustard beetle</name>
    <dbReference type="NCBI Taxonomy" id="80249"/>
    <lineage>
        <taxon>Eukaryota</taxon>
        <taxon>Metazoa</taxon>
        <taxon>Ecdysozoa</taxon>
        <taxon>Arthropoda</taxon>
        <taxon>Hexapoda</taxon>
        <taxon>Insecta</taxon>
        <taxon>Pterygota</taxon>
        <taxon>Neoptera</taxon>
        <taxon>Endopterygota</taxon>
        <taxon>Coleoptera</taxon>
        <taxon>Polyphaga</taxon>
        <taxon>Cucujiformia</taxon>
        <taxon>Chrysomeloidea</taxon>
        <taxon>Chrysomelidae</taxon>
        <taxon>Chrysomelinae</taxon>
        <taxon>Chrysomelini</taxon>
        <taxon>Phaedon</taxon>
    </lineage>
</organism>
<evidence type="ECO:0000313" key="1">
    <source>
        <dbReference type="EMBL" id="CAG9817169.1"/>
    </source>
</evidence>